<name>A0ABQ7HW64_9MICR</name>
<dbReference type="NCBIfam" id="NF002497">
    <property type="entry name" value="PRK01827.1-3"/>
    <property type="match status" value="1"/>
</dbReference>
<sequence>MHEEYQYLNLIKDILENGKRKSDRTGVGTISKFGSMMRFSLKDNTLPLLTTKKVMIRSVVEELLFFIRGQTNNEILVKKGCNIWTANSTREFLDKQGINRAAGDLGPIYGFQWRHYGAPYNSCHDDYTGQGIDQLGQVIEQLRTNPDSRRHVVVAWNPMDLPAMALPPCHCLFQFNVSNGVLSCILYQRSGDVGLGVPFNIASYSILTIMIAYILGYEPGEFIHFIGDTHIYLNHVEALKSQVMREPKKFPKLFIRPKREIKSIEDFELEDLEIENYDHHPAIKMDMAV</sequence>
<dbReference type="CDD" id="cd00351">
    <property type="entry name" value="TS_Pyrimidine_HMase"/>
    <property type="match status" value="1"/>
</dbReference>
<evidence type="ECO:0000256" key="6">
    <source>
        <dbReference type="PROSITE-ProRule" id="PRU10016"/>
    </source>
</evidence>
<dbReference type="InterPro" id="IPR023451">
    <property type="entry name" value="Thymidate_synth/dCMP_Mease_dom"/>
</dbReference>
<dbReference type="EC" id="2.1.1.45" evidence="2"/>
<evidence type="ECO:0000256" key="4">
    <source>
        <dbReference type="ARBA" id="ARBA00022679"/>
    </source>
</evidence>
<dbReference type="NCBIfam" id="TIGR03284">
    <property type="entry name" value="thym_sym"/>
    <property type="match status" value="1"/>
</dbReference>
<keyword evidence="3" id="KW-0489">Methyltransferase</keyword>
<dbReference type="PROSITE" id="PS00091">
    <property type="entry name" value="THYMIDYLATE_SYNTHASE"/>
    <property type="match status" value="1"/>
</dbReference>
<protein>
    <recommendedName>
        <fullName evidence="2">thymidylate synthase</fullName>
        <ecNumber evidence="2">2.1.1.45</ecNumber>
    </recommendedName>
</protein>
<dbReference type="PRINTS" id="PR00108">
    <property type="entry name" value="THYMDSNTHASE"/>
</dbReference>
<dbReference type="SUPFAM" id="SSF55831">
    <property type="entry name" value="Thymidylate synthase/dCMP hydroxymethylase"/>
    <property type="match status" value="1"/>
</dbReference>
<dbReference type="Pfam" id="PF00303">
    <property type="entry name" value="Thymidylat_synt"/>
    <property type="match status" value="1"/>
</dbReference>
<dbReference type="InterPro" id="IPR045097">
    <property type="entry name" value="Thymidate_synth/dCMP_Mease"/>
</dbReference>
<gene>
    <name evidence="8" type="primary">TS-3</name>
    <name evidence="8" type="ORF">TCON_2375</name>
</gene>
<dbReference type="InterPro" id="IPR020940">
    <property type="entry name" value="Thymidylate_synthase_AS"/>
</dbReference>
<comment type="pathway">
    <text evidence="1">Pyrimidine metabolism; dTTP biosynthesis.</text>
</comment>
<evidence type="ECO:0000256" key="5">
    <source>
        <dbReference type="ARBA" id="ARBA00022727"/>
    </source>
</evidence>
<dbReference type="PANTHER" id="PTHR11548:SF2">
    <property type="entry name" value="THYMIDYLATE SYNTHASE"/>
    <property type="match status" value="1"/>
</dbReference>
<feature type="active site" evidence="6">
    <location>
        <position position="169"/>
    </location>
</feature>
<dbReference type="PANTHER" id="PTHR11548">
    <property type="entry name" value="THYMIDYLATE SYNTHASE 1"/>
    <property type="match status" value="1"/>
</dbReference>
<dbReference type="InterPro" id="IPR000398">
    <property type="entry name" value="Thymidylate_synthase"/>
</dbReference>
<dbReference type="Proteomes" id="UP001516464">
    <property type="component" value="Unassembled WGS sequence"/>
</dbReference>
<dbReference type="Gene3D" id="3.30.572.10">
    <property type="entry name" value="Thymidylate synthase/dCMP hydroxymethylase domain"/>
    <property type="match status" value="1"/>
</dbReference>
<evidence type="ECO:0000256" key="2">
    <source>
        <dbReference type="ARBA" id="ARBA00011947"/>
    </source>
</evidence>
<evidence type="ECO:0000259" key="7">
    <source>
        <dbReference type="Pfam" id="PF00303"/>
    </source>
</evidence>
<accession>A0ABQ7HW64</accession>
<evidence type="ECO:0000256" key="3">
    <source>
        <dbReference type="ARBA" id="ARBA00022603"/>
    </source>
</evidence>
<evidence type="ECO:0000256" key="1">
    <source>
        <dbReference type="ARBA" id="ARBA00004992"/>
    </source>
</evidence>
<organism evidence="8 9">
    <name type="scientific">Astathelohania contejeani</name>
    <dbReference type="NCBI Taxonomy" id="164912"/>
    <lineage>
        <taxon>Eukaryota</taxon>
        <taxon>Fungi</taxon>
        <taxon>Fungi incertae sedis</taxon>
        <taxon>Microsporidia</taxon>
        <taxon>Astathelohaniidae</taxon>
        <taxon>Astathelohania</taxon>
    </lineage>
</organism>
<evidence type="ECO:0000313" key="9">
    <source>
        <dbReference type="Proteomes" id="UP001516464"/>
    </source>
</evidence>
<keyword evidence="9" id="KW-1185">Reference proteome</keyword>
<keyword evidence="4" id="KW-0808">Transferase</keyword>
<reference evidence="8 9" key="1">
    <citation type="submission" date="2019-01" db="EMBL/GenBank/DDBJ databases">
        <title>Genomes sequencing and comparative genomics of infectious freshwater microsporidia, Cucumispora dikerogammari and Thelohania contejeani.</title>
        <authorList>
            <person name="Cormier A."/>
            <person name="Giraud I."/>
            <person name="Wattier R."/>
            <person name="Teixeira M."/>
            <person name="Grandjean F."/>
            <person name="Rigaud T."/>
            <person name="Cordaux R."/>
        </authorList>
    </citation>
    <scope>NUCLEOTIDE SEQUENCE [LARGE SCALE GENOMIC DNA]</scope>
    <source>
        <strain evidence="8">T1</strain>
        <tissue evidence="8">Spores</tissue>
    </source>
</reference>
<feature type="domain" description="Thymidylate synthase/dCMP hydroxymethylase" evidence="7">
    <location>
        <begin position="6"/>
        <end position="289"/>
    </location>
</feature>
<dbReference type="EMBL" id="SBIQ01000278">
    <property type="protein sequence ID" value="KAF7681012.1"/>
    <property type="molecule type" value="Genomic_DNA"/>
</dbReference>
<keyword evidence="5" id="KW-0545">Nucleotide biosynthesis</keyword>
<proteinExistence type="inferred from homology"/>
<comment type="caution">
    <text evidence="8">The sequence shown here is derived from an EMBL/GenBank/DDBJ whole genome shotgun (WGS) entry which is preliminary data.</text>
</comment>
<evidence type="ECO:0000313" key="8">
    <source>
        <dbReference type="EMBL" id="KAF7681012.1"/>
    </source>
</evidence>
<dbReference type="InterPro" id="IPR036926">
    <property type="entry name" value="Thymidate_synth/dCMP_Mease_sf"/>
</dbReference>
<dbReference type="HAMAP" id="MF_00008">
    <property type="entry name" value="Thymidy_synth_bact"/>
    <property type="match status" value="1"/>
</dbReference>